<dbReference type="AlphaFoldDB" id="A0A0N5D7W4"/>
<keyword evidence="1" id="KW-1133">Transmembrane helix</keyword>
<name>A0A0N5D7W4_THECL</name>
<dbReference type="EMBL" id="UYYF01004744">
    <property type="protein sequence ID" value="VDN06786.1"/>
    <property type="molecule type" value="Genomic_DNA"/>
</dbReference>
<keyword evidence="1" id="KW-0472">Membrane</keyword>
<evidence type="ECO:0000256" key="1">
    <source>
        <dbReference type="SAM" id="Phobius"/>
    </source>
</evidence>
<keyword evidence="1" id="KW-0812">Transmembrane</keyword>
<reference evidence="4" key="1">
    <citation type="submission" date="2016-04" db="UniProtKB">
        <authorList>
            <consortium name="WormBaseParasite"/>
        </authorList>
    </citation>
    <scope>IDENTIFICATION</scope>
</reference>
<reference evidence="2 3" key="2">
    <citation type="submission" date="2018-11" db="EMBL/GenBank/DDBJ databases">
        <authorList>
            <consortium name="Pathogen Informatics"/>
        </authorList>
    </citation>
    <scope>NUCLEOTIDE SEQUENCE [LARGE SCALE GENOMIC DNA]</scope>
</reference>
<dbReference type="WBParaSite" id="TCLT_0000918101-mRNA-1">
    <property type="protein sequence ID" value="TCLT_0000918101-mRNA-1"/>
    <property type="gene ID" value="TCLT_0000918101"/>
</dbReference>
<dbReference type="OrthoDB" id="10580751at2759"/>
<sequence length="408" mass="46627">MVLCIPVMASHDSKALKFFAFHDHPLAAGVSKLTSLVLVHNFDRLSEIILIKTCMMWNAGKVRKEKNGPVLPRLWRSKQSPGALISLTLVPINASENEASSDSPAPSGASSFKFRIGTSGKSDEMQSMRNWLREGKLGENTNDSNRSVETMISPLITYLRLFGLINKTKTTWLRKPLLVYNVLVLTFLITLTMLIGMMKNRSMPILAELPHNTKLFLSLELRINGSRQKDEFFIGGLSACFLFIIQKRLDELIAFVIKQISVIDTNFYYAKRVRHVCKMMVTFVFLGSCITVLFNSILYIEIRDKRYAGTAFQAYYLLVDYYVVFMAQTALISSTIFYALLNYILAQCLDKFIEDMRRSGILLDDKEETEWKMRYFGEDITSAVTFIFSGQHAKMPLAAWNHYRTVMR</sequence>
<proteinExistence type="predicted"/>
<gene>
    <name evidence="2" type="ORF">TCLT_LOCUS9170</name>
</gene>
<protein>
    <submittedName>
        <fullName evidence="4">Gustatory receptor</fullName>
    </submittedName>
</protein>
<feature type="transmembrane region" description="Helical" evidence="1">
    <location>
        <begin position="322"/>
        <end position="346"/>
    </location>
</feature>
<dbReference type="Proteomes" id="UP000276776">
    <property type="component" value="Unassembled WGS sequence"/>
</dbReference>
<accession>A0A0N5D7W4</accession>
<feature type="transmembrane region" description="Helical" evidence="1">
    <location>
        <begin position="177"/>
        <end position="196"/>
    </location>
</feature>
<evidence type="ECO:0000313" key="3">
    <source>
        <dbReference type="Proteomes" id="UP000276776"/>
    </source>
</evidence>
<evidence type="ECO:0000313" key="2">
    <source>
        <dbReference type="EMBL" id="VDN06786.1"/>
    </source>
</evidence>
<evidence type="ECO:0000313" key="4">
    <source>
        <dbReference type="WBParaSite" id="TCLT_0000918101-mRNA-1"/>
    </source>
</evidence>
<keyword evidence="3" id="KW-1185">Reference proteome</keyword>
<organism evidence="4">
    <name type="scientific">Thelazia callipaeda</name>
    <name type="common">Oriental eyeworm</name>
    <name type="synonym">Parasitic nematode</name>
    <dbReference type="NCBI Taxonomy" id="103827"/>
    <lineage>
        <taxon>Eukaryota</taxon>
        <taxon>Metazoa</taxon>
        <taxon>Ecdysozoa</taxon>
        <taxon>Nematoda</taxon>
        <taxon>Chromadorea</taxon>
        <taxon>Rhabditida</taxon>
        <taxon>Spirurina</taxon>
        <taxon>Spiruromorpha</taxon>
        <taxon>Thelazioidea</taxon>
        <taxon>Thelaziidae</taxon>
        <taxon>Thelazia</taxon>
    </lineage>
</organism>
<feature type="transmembrane region" description="Helical" evidence="1">
    <location>
        <begin position="281"/>
        <end position="302"/>
    </location>
</feature>
<dbReference type="STRING" id="103827.A0A0N5D7W4"/>